<feature type="compositionally biased region" description="Low complexity" evidence="1">
    <location>
        <begin position="7"/>
        <end position="27"/>
    </location>
</feature>
<dbReference type="AlphaFoldDB" id="A0A4Z1FN44"/>
<comment type="caution">
    <text evidence="2">The sequence shown here is derived from an EMBL/GenBank/DDBJ whole genome shotgun (WGS) entry which is preliminary data.</text>
</comment>
<evidence type="ECO:0000313" key="3">
    <source>
        <dbReference type="Proteomes" id="UP000297910"/>
    </source>
</evidence>
<accession>A0A4Z1FN44</accession>
<dbReference type="Proteomes" id="UP000297910">
    <property type="component" value="Unassembled WGS sequence"/>
</dbReference>
<name>A0A4Z1FN44_9HELO</name>
<evidence type="ECO:0000313" key="2">
    <source>
        <dbReference type="EMBL" id="TGO23983.1"/>
    </source>
</evidence>
<feature type="region of interest" description="Disordered" evidence="1">
    <location>
        <begin position="1"/>
        <end position="32"/>
    </location>
</feature>
<organism evidence="2 3">
    <name type="scientific">Botrytis paeoniae</name>
    <dbReference type="NCBI Taxonomy" id="278948"/>
    <lineage>
        <taxon>Eukaryota</taxon>
        <taxon>Fungi</taxon>
        <taxon>Dikarya</taxon>
        <taxon>Ascomycota</taxon>
        <taxon>Pezizomycotina</taxon>
        <taxon>Leotiomycetes</taxon>
        <taxon>Helotiales</taxon>
        <taxon>Sclerotiniaceae</taxon>
        <taxon>Botrytis</taxon>
    </lineage>
</organism>
<sequence length="249" mass="27961">MRPPGWSSAKPPTPTALSAAATPEALLDNPDYQPRNYEDDCKYFGFNPDPDQPRFSTNKPSFFLQSWQITSTRQVLRILENPKVKKCLLADATGLVKIITICAVCTSEAQDAYRLIGTDRAAAKEIKNPTSDFQVYIYHGDERKSRSRTHKKIAEKLTRCHPVTSSEEKNSRVVVITTLVTLRNRHGPSALKLSGLLRRASLKNKQRIAWQSMIRNESLTWQVSSSMSSSTKPYTEKCGHNGPYFGDLA</sequence>
<proteinExistence type="predicted"/>
<dbReference type="EMBL" id="PQXI01000115">
    <property type="protein sequence ID" value="TGO23983.1"/>
    <property type="molecule type" value="Genomic_DNA"/>
</dbReference>
<protein>
    <submittedName>
        <fullName evidence="2">Uncharacterized protein</fullName>
    </submittedName>
</protein>
<evidence type="ECO:0000256" key="1">
    <source>
        <dbReference type="SAM" id="MobiDB-lite"/>
    </source>
</evidence>
<keyword evidence="3" id="KW-1185">Reference proteome</keyword>
<gene>
    <name evidence="2" type="ORF">BPAE_0115g00120</name>
</gene>
<reference evidence="2 3" key="1">
    <citation type="submission" date="2017-12" db="EMBL/GenBank/DDBJ databases">
        <title>Comparative genomics of Botrytis spp.</title>
        <authorList>
            <person name="Valero-Jimenez C.A."/>
            <person name="Tapia P."/>
            <person name="Veloso J."/>
            <person name="Silva-Moreno E."/>
            <person name="Staats M."/>
            <person name="Valdes J.H."/>
            <person name="Van Kan J.A.L."/>
        </authorList>
    </citation>
    <scope>NUCLEOTIDE SEQUENCE [LARGE SCALE GENOMIC DNA]</scope>
    <source>
        <strain evidence="2 3">Bp0003</strain>
    </source>
</reference>